<comment type="catalytic activity">
    <reaction evidence="5 6">
        <text>Hydrolysis of proteins to small peptides in the presence of ATP and magnesium. alpha-casein is the usual test substrate. In the absence of ATP, only oligopeptides shorter than five residues are hydrolyzed (such as succinyl-Leu-Tyr-|-NHMec, and Leu-Tyr-Leu-|-Tyr-Trp, in which cleavage of the -Tyr-|-Leu- and -Tyr-|-Trp bonds also occurs).</text>
        <dbReference type="EC" id="3.4.21.92"/>
    </reaction>
</comment>
<dbReference type="Pfam" id="PF00574">
    <property type="entry name" value="CLP_protease"/>
    <property type="match status" value="1"/>
</dbReference>
<dbReference type="NCBIfam" id="NF009205">
    <property type="entry name" value="PRK12553.1"/>
    <property type="match status" value="1"/>
</dbReference>
<proteinExistence type="inferred from homology"/>
<dbReference type="Gene3D" id="3.90.226.10">
    <property type="entry name" value="2-enoyl-CoA Hydratase, Chain A, domain 1"/>
    <property type="match status" value="1"/>
</dbReference>
<evidence type="ECO:0000256" key="2">
    <source>
        <dbReference type="ARBA" id="ARBA00022670"/>
    </source>
</evidence>
<comment type="similarity">
    <text evidence="1 7">Belongs to the peptidase S14 family.</text>
</comment>
<reference evidence="8" key="1">
    <citation type="submission" date="2023-04" db="EMBL/GenBank/DDBJ databases">
        <title>Black Yeasts Isolated from many extreme environments.</title>
        <authorList>
            <person name="Coleine C."/>
            <person name="Stajich J.E."/>
            <person name="Selbmann L."/>
        </authorList>
    </citation>
    <scope>NUCLEOTIDE SEQUENCE</scope>
    <source>
        <strain evidence="8">CCFEE 5312</strain>
    </source>
</reference>
<sequence length="199" mass="22100">MPFVTETTGGGWHTYDIFSRLLKERIIFLNGEIDETTAASIVAQLLSCEGDNPDKNINLYINSPGGSVTAGLAIYDTMQYIKAPVTTICLGQAASMGSLLLCGGQKGSRFCLPHARIMVHQVSGGYSGQASDIAIHAKEILRVREQLNQIYKKHLTKNHSLQEIERVMERDFFMGSREALEWGIVDQVLDPRTAKKERE</sequence>
<dbReference type="EMBL" id="JAWDJX010000010">
    <property type="protein sequence ID" value="KAK3054942.1"/>
    <property type="molecule type" value="Genomic_DNA"/>
</dbReference>
<accession>A0AAJ0DJA3</accession>
<dbReference type="GO" id="GO:0004176">
    <property type="term" value="F:ATP-dependent peptidase activity"/>
    <property type="evidence" value="ECO:0007669"/>
    <property type="project" value="InterPro"/>
</dbReference>
<gene>
    <name evidence="8" type="ORF">LTR09_004101</name>
</gene>
<dbReference type="InterPro" id="IPR029045">
    <property type="entry name" value="ClpP/crotonase-like_dom_sf"/>
</dbReference>
<evidence type="ECO:0000313" key="9">
    <source>
        <dbReference type="Proteomes" id="UP001271007"/>
    </source>
</evidence>
<dbReference type="FunFam" id="3.90.226.10:FF:000001">
    <property type="entry name" value="ATP-dependent Clp protease proteolytic subunit"/>
    <property type="match status" value="1"/>
</dbReference>
<dbReference type="InterPro" id="IPR018215">
    <property type="entry name" value="ClpP_Ser_AS"/>
</dbReference>
<protein>
    <recommendedName>
        <fullName evidence="7">ATP-dependent Clp protease proteolytic subunit</fullName>
    </recommendedName>
</protein>
<keyword evidence="2" id="KW-0645">Protease</keyword>
<dbReference type="AlphaFoldDB" id="A0AAJ0DJA3"/>
<keyword evidence="9" id="KW-1185">Reference proteome</keyword>
<name>A0AAJ0DJA3_9PEZI</name>
<evidence type="ECO:0000313" key="8">
    <source>
        <dbReference type="EMBL" id="KAK3054942.1"/>
    </source>
</evidence>
<evidence type="ECO:0000256" key="3">
    <source>
        <dbReference type="ARBA" id="ARBA00022801"/>
    </source>
</evidence>
<organism evidence="8 9">
    <name type="scientific">Extremus antarcticus</name>
    <dbReference type="NCBI Taxonomy" id="702011"/>
    <lineage>
        <taxon>Eukaryota</taxon>
        <taxon>Fungi</taxon>
        <taxon>Dikarya</taxon>
        <taxon>Ascomycota</taxon>
        <taxon>Pezizomycotina</taxon>
        <taxon>Dothideomycetes</taxon>
        <taxon>Dothideomycetidae</taxon>
        <taxon>Mycosphaerellales</taxon>
        <taxon>Extremaceae</taxon>
        <taxon>Extremus</taxon>
    </lineage>
</organism>
<dbReference type="InterPro" id="IPR023562">
    <property type="entry name" value="ClpP/TepA"/>
</dbReference>
<dbReference type="GO" id="GO:0051117">
    <property type="term" value="F:ATPase binding"/>
    <property type="evidence" value="ECO:0007669"/>
    <property type="project" value="TreeGrafter"/>
</dbReference>
<feature type="active site" evidence="6">
    <location>
        <position position="95"/>
    </location>
</feature>
<dbReference type="InterPro" id="IPR001907">
    <property type="entry name" value="ClpP"/>
</dbReference>
<dbReference type="PANTHER" id="PTHR10381">
    <property type="entry name" value="ATP-DEPENDENT CLP PROTEASE PROTEOLYTIC SUBUNIT"/>
    <property type="match status" value="1"/>
</dbReference>
<evidence type="ECO:0000256" key="1">
    <source>
        <dbReference type="ARBA" id="ARBA00007039"/>
    </source>
</evidence>
<dbReference type="PRINTS" id="PR00127">
    <property type="entry name" value="CLPPROTEASEP"/>
</dbReference>
<dbReference type="GO" id="GO:0009368">
    <property type="term" value="C:endopeptidase Clp complex"/>
    <property type="evidence" value="ECO:0007669"/>
    <property type="project" value="TreeGrafter"/>
</dbReference>
<keyword evidence="4" id="KW-0720">Serine protease</keyword>
<dbReference type="GO" id="GO:0006515">
    <property type="term" value="P:protein quality control for misfolded or incompletely synthesized proteins"/>
    <property type="evidence" value="ECO:0007669"/>
    <property type="project" value="TreeGrafter"/>
</dbReference>
<dbReference type="SUPFAM" id="SSF52096">
    <property type="entry name" value="ClpP/crotonase"/>
    <property type="match status" value="1"/>
</dbReference>
<dbReference type="GO" id="GO:0004252">
    <property type="term" value="F:serine-type endopeptidase activity"/>
    <property type="evidence" value="ECO:0007669"/>
    <property type="project" value="UniProtKB-EC"/>
</dbReference>
<evidence type="ECO:0000256" key="6">
    <source>
        <dbReference type="PROSITE-ProRule" id="PRU10085"/>
    </source>
</evidence>
<dbReference type="Proteomes" id="UP001271007">
    <property type="component" value="Unassembled WGS sequence"/>
</dbReference>
<evidence type="ECO:0000256" key="5">
    <source>
        <dbReference type="ARBA" id="ARBA00034021"/>
    </source>
</evidence>
<dbReference type="NCBIfam" id="NF001368">
    <property type="entry name" value="PRK00277.1"/>
    <property type="match status" value="1"/>
</dbReference>
<comment type="caution">
    <text evidence="8">The sequence shown here is derived from an EMBL/GenBank/DDBJ whole genome shotgun (WGS) entry which is preliminary data.</text>
</comment>
<evidence type="ECO:0000256" key="7">
    <source>
        <dbReference type="RuleBase" id="RU003567"/>
    </source>
</evidence>
<dbReference type="HAMAP" id="MF_00444">
    <property type="entry name" value="ClpP"/>
    <property type="match status" value="1"/>
</dbReference>
<evidence type="ECO:0000256" key="4">
    <source>
        <dbReference type="ARBA" id="ARBA00022825"/>
    </source>
</evidence>
<keyword evidence="3" id="KW-0378">Hydrolase</keyword>
<dbReference type="CDD" id="cd07017">
    <property type="entry name" value="S14_ClpP_2"/>
    <property type="match status" value="1"/>
</dbReference>
<dbReference type="PROSITE" id="PS00381">
    <property type="entry name" value="CLP_PROTEASE_SER"/>
    <property type="match status" value="1"/>
</dbReference>
<dbReference type="PANTHER" id="PTHR10381:SF11">
    <property type="entry name" value="ATP-DEPENDENT CLP PROTEASE PROTEOLYTIC SUBUNIT, MITOCHONDRIAL"/>
    <property type="match status" value="1"/>
</dbReference>